<evidence type="ECO:0000313" key="2">
    <source>
        <dbReference type="Proteomes" id="UP001234297"/>
    </source>
</evidence>
<dbReference type="Proteomes" id="UP001234297">
    <property type="component" value="Chromosome 7"/>
</dbReference>
<name>A0ACC2L8C2_PERAE</name>
<evidence type="ECO:0000313" key="1">
    <source>
        <dbReference type="EMBL" id="KAJ8629742.1"/>
    </source>
</evidence>
<comment type="caution">
    <text evidence="1">The sequence shown here is derived from an EMBL/GenBank/DDBJ whole genome shotgun (WGS) entry which is preliminary data.</text>
</comment>
<proteinExistence type="predicted"/>
<protein>
    <submittedName>
        <fullName evidence="1">Uncharacterized protein</fullName>
    </submittedName>
</protein>
<keyword evidence="2" id="KW-1185">Reference proteome</keyword>
<organism evidence="1 2">
    <name type="scientific">Persea americana</name>
    <name type="common">Avocado</name>
    <dbReference type="NCBI Taxonomy" id="3435"/>
    <lineage>
        <taxon>Eukaryota</taxon>
        <taxon>Viridiplantae</taxon>
        <taxon>Streptophyta</taxon>
        <taxon>Embryophyta</taxon>
        <taxon>Tracheophyta</taxon>
        <taxon>Spermatophyta</taxon>
        <taxon>Magnoliopsida</taxon>
        <taxon>Magnoliidae</taxon>
        <taxon>Laurales</taxon>
        <taxon>Lauraceae</taxon>
        <taxon>Persea</taxon>
    </lineage>
</organism>
<dbReference type="EMBL" id="CM056815">
    <property type="protein sequence ID" value="KAJ8629742.1"/>
    <property type="molecule type" value="Genomic_DNA"/>
</dbReference>
<reference evidence="1 2" key="1">
    <citation type="journal article" date="2022" name="Hortic Res">
        <title>A haplotype resolved chromosomal level avocado genome allows analysis of novel avocado genes.</title>
        <authorList>
            <person name="Nath O."/>
            <person name="Fletcher S.J."/>
            <person name="Hayward A."/>
            <person name="Shaw L.M."/>
            <person name="Masouleh A.K."/>
            <person name="Furtado A."/>
            <person name="Henry R.J."/>
            <person name="Mitter N."/>
        </authorList>
    </citation>
    <scope>NUCLEOTIDE SEQUENCE [LARGE SCALE GENOMIC DNA]</scope>
    <source>
        <strain evidence="2">cv. Hass</strain>
    </source>
</reference>
<sequence>MDDWLYLPRDLLERISGFCIISDARISPDYIRMRSVCKSWRSILKYGMPRELPWLMMLPNNNKEQNESPDDARVFYSISKQKIHTISLPKIRGKRCCGSFQNGWLMIVDDKLDIFLFHPWSRKKIDLPHHSTFRHQNYEYVISSRDLHIRKAALSDDLKFYALGQHGYVYLVYIEEGFPSSASAKKLTVQLFQPLVPYTLYGYLVPAILTDSMFVITRYSKFINEEEEWSPKTLRFDIFKVPLEEGSYDKRLKKFTKVKSSGDRALFLGYNSSMIVMATQFPSCKGNHIYFADSMVERYYLSGYGCGDLGVFSLEDGTVEQLFANRFHPTLSPPLWIATPRYSSRIDFGEENHDVYT</sequence>
<accession>A0ACC2L8C2</accession>
<gene>
    <name evidence="1" type="ORF">MRB53_023065</name>
</gene>